<proteinExistence type="predicted"/>
<reference evidence="1" key="1">
    <citation type="journal article" date="2021" name="PeerJ">
        <title>Extensive microbial diversity within the chicken gut microbiome revealed by metagenomics and culture.</title>
        <authorList>
            <person name="Gilroy R."/>
            <person name="Ravi A."/>
            <person name="Getino M."/>
            <person name="Pursley I."/>
            <person name="Horton D.L."/>
            <person name="Alikhan N.F."/>
            <person name="Baker D."/>
            <person name="Gharbi K."/>
            <person name="Hall N."/>
            <person name="Watson M."/>
            <person name="Adriaenssens E.M."/>
            <person name="Foster-Nyarko E."/>
            <person name="Jarju S."/>
            <person name="Secka A."/>
            <person name="Antonio M."/>
            <person name="Oren A."/>
            <person name="Chaudhuri R.R."/>
            <person name="La Ragione R."/>
            <person name="Hildebrand F."/>
            <person name="Pallen M.J."/>
        </authorList>
    </citation>
    <scope>NUCLEOTIDE SEQUENCE</scope>
    <source>
        <strain evidence="1">ChiGjej1B1-98</strain>
    </source>
</reference>
<name>A0A9D1YUF6_9MICO</name>
<comment type="caution">
    <text evidence="1">The sequence shown here is derived from an EMBL/GenBank/DDBJ whole genome shotgun (WGS) entry which is preliminary data.</text>
</comment>
<evidence type="ECO:0000313" key="2">
    <source>
        <dbReference type="Proteomes" id="UP000824005"/>
    </source>
</evidence>
<dbReference type="AlphaFoldDB" id="A0A9D1YUF6"/>
<sequence>MAERHEDLPFTVAVGADRVIVFTYDDPRPETAERRLALARAVADIVDPSRR</sequence>
<gene>
    <name evidence="1" type="ORF">H9830_05450</name>
</gene>
<protein>
    <submittedName>
        <fullName evidence="1">Uncharacterized protein</fullName>
    </submittedName>
</protein>
<evidence type="ECO:0000313" key="1">
    <source>
        <dbReference type="EMBL" id="HIY65706.1"/>
    </source>
</evidence>
<dbReference type="Proteomes" id="UP000824005">
    <property type="component" value="Unassembled WGS sequence"/>
</dbReference>
<accession>A0A9D1YUF6</accession>
<reference evidence="1" key="2">
    <citation type="submission" date="2021-04" db="EMBL/GenBank/DDBJ databases">
        <authorList>
            <person name="Gilroy R."/>
        </authorList>
    </citation>
    <scope>NUCLEOTIDE SEQUENCE</scope>
    <source>
        <strain evidence="1">ChiGjej1B1-98</strain>
    </source>
</reference>
<dbReference type="EMBL" id="DXDC01000158">
    <property type="protein sequence ID" value="HIY65706.1"/>
    <property type="molecule type" value="Genomic_DNA"/>
</dbReference>
<organism evidence="1 2">
    <name type="scientific">Candidatus Agrococcus pullicola</name>
    <dbReference type="NCBI Taxonomy" id="2838429"/>
    <lineage>
        <taxon>Bacteria</taxon>
        <taxon>Bacillati</taxon>
        <taxon>Actinomycetota</taxon>
        <taxon>Actinomycetes</taxon>
        <taxon>Micrococcales</taxon>
        <taxon>Microbacteriaceae</taxon>
        <taxon>Agrococcus</taxon>
    </lineage>
</organism>